<evidence type="ECO:0000313" key="3">
    <source>
        <dbReference type="Proteomes" id="UP000198318"/>
    </source>
</evidence>
<dbReference type="Proteomes" id="UP000198318">
    <property type="component" value="Unassembled WGS sequence"/>
</dbReference>
<dbReference type="RefSeq" id="WP_218826728.1">
    <property type="nucleotide sequence ID" value="NZ_FZOR01000017.1"/>
</dbReference>
<name>A0A239K9A2_9ACTN</name>
<keyword evidence="1" id="KW-0472">Membrane</keyword>
<keyword evidence="1" id="KW-1133">Transmembrane helix</keyword>
<protein>
    <submittedName>
        <fullName evidence="2">Uncharacterized protein</fullName>
    </submittedName>
</protein>
<proteinExistence type="predicted"/>
<evidence type="ECO:0000313" key="2">
    <source>
        <dbReference type="EMBL" id="SNT14213.1"/>
    </source>
</evidence>
<reference evidence="2 3" key="1">
    <citation type="submission" date="2017-06" db="EMBL/GenBank/DDBJ databases">
        <authorList>
            <person name="Kim H.J."/>
            <person name="Triplett B.A."/>
        </authorList>
    </citation>
    <scope>NUCLEOTIDE SEQUENCE [LARGE SCALE GENOMIC DNA]</scope>
    <source>
        <strain evidence="2 3">DSM 44715</strain>
    </source>
</reference>
<organism evidence="2 3">
    <name type="scientific">Actinomadura meyerae</name>
    <dbReference type="NCBI Taxonomy" id="240840"/>
    <lineage>
        <taxon>Bacteria</taxon>
        <taxon>Bacillati</taxon>
        <taxon>Actinomycetota</taxon>
        <taxon>Actinomycetes</taxon>
        <taxon>Streptosporangiales</taxon>
        <taxon>Thermomonosporaceae</taxon>
        <taxon>Actinomadura</taxon>
    </lineage>
</organism>
<feature type="transmembrane region" description="Helical" evidence="1">
    <location>
        <begin position="31"/>
        <end position="52"/>
    </location>
</feature>
<accession>A0A239K9A2</accession>
<dbReference type="EMBL" id="FZOR01000017">
    <property type="protein sequence ID" value="SNT14213.1"/>
    <property type="molecule type" value="Genomic_DNA"/>
</dbReference>
<keyword evidence="3" id="KW-1185">Reference proteome</keyword>
<gene>
    <name evidence="2" type="ORF">SAMN05443665_101745</name>
</gene>
<keyword evidence="1" id="KW-0812">Transmembrane</keyword>
<sequence>MYASIVRTLVPYIVGVLVAQAARVGMDLDPVAATSVVTVVVAGAYYSVARFLEKRWPVAGRVLLSLGLTTATNPQYKRGDAVRSVKLPRL</sequence>
<evidence type="ECO:0000256" key="1">
    <source>
        <dbReference type="SAM" id="Phobius"/>
    </source>
</evidence>
<dbReference type="AlphaFoldDB" id="A0A239K9A2"/>